<proteinExistence type="predicted"/>
<name>A0AAU7DZH5_9MICO</name>
<gene>
    <name evidence="1" type="ORF">V5R04_06795</name>
</gene>
<dbReference type="AlphaFoldDB" id="A0AAU7DZH5"/>
<sequence length="142" mass="16092">MSTAVRIQRPVPLLPPYPTGMPTVERIKMRTQPLELLANNPHRSYQIIRAPFELKVDFVRGFTVEIHRDGEMIIPECWGPGLSLPERELKTLQEPARDWTMTLFSAACTQVLYGGLPALESWALERGIDVWRDQPVVGANAQ</sequence>
<evidence type="ECO:0000313" key="1">
    <source>
        <dbReference type="EMBL" id="XBH22916.1"/>
    </source>
</evidence>
<accession>A0AAU7DZH5</accession>
<reference evidence="1" key="1">
    <citation type="submission" date="2024-02" db="EMBL/GenBank/DDBJ databases">
        <title>Tomenella chthoni gen. nov. sp. nov., a member of the family Jonesiaceae isolated from bat guano.</title>
        <authorList>
            <person name="Miller S.L."/>
            <person name="King J."/>
            <person name="Sankaranarayanan K."/>
            <person name="Lawson P.A."/>
        </authorList>
    </citation>
    <scope>NUCLEOTIDE SEQUENCE</scope>
    <source>
        <strain evidence="1">BS-20</strain>
    </source>
</reference>
<organism evidence="1">
    <name type="scientific">Jonesiaceae bacterium BS-20</name>
    <dbReference type="NCBI Taxonomy" id="3120821"/>
    <lineage>
        <taxon>Bacteria</taxon>
        <taxon>Bacillati</taxon>
        <taxon>Actinomycetota</taxon>
        <taxon>Actinomycetes</taxon>
        <taxon>Micrococcales</taxon>
        <taxon>Jonesiaceae</taxon>
    </lineage>
</organism>
<dbReference type="EMBL" id="CP146203">
    <property type="protein sequence ID" value="XBH22916.1"/>
    <property type="molecule type" value="Genomic_DNA"/>
</dbReference>
<protein>
    <submittedName>
        <fullName evidence="1">Uncharacterized protein</fullName>
    </submittedName>
</protein>